<protein>
    <submittedName>
        <fullName evidence="1">Uncharacterized protein</fullName>
    </submittedName>
</protein>
<accession>A0A166FU44</accession>
<dbReference type="Proteomes" id="UP000076532">
    <property type="component" value="Unassembled WGS sequence"/>
</dbReference>
<keyword evidence="2" id="KW-1185">Reference proteome</keyword>
<evidence type="ECO:0000313" key="2">
    <source>
        <dbReference type="Proteomes" id="UP000076532"/>
    </source>
</evidence>
<evidence type="ECO:0000313" key="1">
    <source>
        <dbReference type="EMBL" id="KZP17162.1"/>
    </source>
</evidence>
<gene>
    <name evidence="1" type="ORF">FIBSPDRAFT_33557</name>
</gene>
<sequence length="168" mass="19228">MVQDLSNRARHPVRPIGDRFHQCPLGLGHASSSSSSRASSRYPRVHIPSSQVIYLVVSSFSSPSPSCFCRRRVWCLFPLFPCFPSRWSPLTRYTFLSRLLSTAWFALLQLLSLYVLCTSDILTSLVYPSSSHYGSVFPASSLRIPLPDVWLLSYFLHTWTRHPHFPRL</sequence>
<reference evidence="1 2" key="1">
    <citation type="journal article" date="2016" name="Mol. Biol. Evol.">
        <title>Comparative Genomics of Early-Diverging Mushroom-Forming Fungi Provides Insights into the Origins of Lignocellulose Decay Capabilities.</title>
        <authorList>
            <person name="Nagy L.G."/>
            <person name="Riley R."/>
            <person name="Tritt A."/>
            <person name="Adam C."/>
            <person name="Daum C."/>
            <person name="Floudas D."/>
            <person name="Sun H."/>
            <person name="Yadav J.S."/>
            <person name="Pangilinan J."/>
            <person name="Larsson K.H."/>
            <person name="Matsuura K."/>
            <person name="Barry K."/>
            <person name="Labutti K."/>
            <person name="Kuo R."/>
            <person name="Ohm R.A."/>
            <person name="Bhattacharya S.S."/>
            <person name="Shirouzu T."/>
            <person name="Yoshinaga Y."/>
            <person name="Martin F.M."/>
            <person name="Grigoriev I.V."/>
            <person name="Hibbett D.S."/>
        </authorList>
    </citation>
    <scope>NUCLEOTIDE SEQUENCE [LARGE SCALE GENOMIC DNA]</scope>
    <source>
        <strain evidence="1 2">CBS 109695</strain>
    </source>
</reference>
<organism evidence="1 2">
    <name type="scientific">Athelia psychrophila</name>
    <dbReference type="NCBI Taxonomy" id="1759441"/>
    <lineage>
        <taxon>Eukaryota</taxon>
        <taxon>Fungi</taxon>
        <taxon>Dikarya</taxon>
        <taxon>Basidiomycota</taxon>
        <taxon>Agaricomycotina</taxon>
        <taxon>Agaricomycetes</taxon>
        <taxon>Agaricomycetidae</taxon>
        <taxon>Atheliales</taxon>
        <taxon>Atheliaceae</taxon>
        <taxon>Athelia</taxon>
    </lineage>
</organism>
<name>A0A166FU44_9AGAM</name>
<dbReference type="AlphaFoldDB" id="A0A166FU44"/>
<dbReference type="EMBL" id="KV417585">
    <property type="protein sequence ID" value="KZP17162.1"/>
    <property type="molecule type" value="Genomic_DNA"/>
</dbReference>
<proteinExistence type="predicted"/>